<evidence type="ECO:0000313" key="2">
    <source>
        <dbReference type="EMBL" id="SMA49376.1"/>
    </source>
</evidence>
<dbReference type="Pfam" id="PF03848">
    <property type="entry name" value="TehB"/>
    <property type="match status" value="1"/>
</dbReference>
<evidence type="ECO:0000259" key="1">
    <source>
        <dbReference type="Pfam" id="PF03848"/>
    </source>
</evidence>
<accession>A0A1X7AMA4</accession>
<evidence type="ECO:0000313" key="3">
    <source>
        <dbReference type="Proteomes" id="UP000196573"/>
    </source>
</evidence>
<dbReference type="EMBL" id="FWPT01000007">
    <property type="protein sequence ID" value="SMA49376.1"/>
    <property type="molecule type" value="Genomic_DNA"/>
</dbReference>
<protein>
    <recommendedName>
        <fullName evidence="1">Tellurite resistance methyltransferase TehB-like domain-containing protein</fullName>
    </recommendedName>
</protein>
<dbReference type="RefSeq" id="WP_087111687.1">
    <property type="nucleotide sequence ID" value="NZ_CBCSCN010000007.1"/>
</dbReference>
<dbReference type="SUPFAM" id="SSF53335">
    <property type="entry name" value="S-adenosyl-L-methionine-dependent methyltransferases"/>
    <property type="match status" value="1"/>
</dbReference>
<name>A0A1X7AMA4_9GAMM</name>
<dbReference type="AlphaFoldDB" id="A0A1X7AMA4"/>
<gene>
    <name evidence="2" type="ORF">EHSB41UT_03220</name>
</gene>
<dbReference type="InterPro" id="IPR029063">
    <property type="entry name" value="SAM-dependent_MTases_sf"/>
</dbReference>
<reference evidence="2 3" key="1">
    <citation type="submission" date="2017-03" db="EMBL/GenBank/DDBJ databases">
        <authorList>
            <person name="Afonso C.L."/>
            <person name="Miller P.J."/>
            <person name="Scott M.A."/>
            <person name="Spackman E."/>
            <person name="Goraichik I."/>
            <person name="Dimitrov K.M."/>
            <person name="Suarez D.L."/>
            <person name="Swayne D.E."/>
        </authorList>
    </citation>
    <scope>NUCLEOTIDE SEQUENCE [LARGE SCALE GENOMIC DNA]</scope>
    <source>
        <strain evidence="2">SB41UT1</strain>
    </source>
</reference>
<sequence length="89" mass="9584">MSDSESTQQSYRKIIAHYSSRADELGAQYDALPATQVHGQWMHTLPKAPGLALDIGAGSGRDAAWLSSLGFDVVAVEPAEGLRNRARET</sequence>
<dbReference type="InterPro" id="IPR015985">
    <property type="entry name" value="TehB-like_dom"/>
</dbReference>
<dbReference type="Gene3D" id="3.40.50.150">
    <property type="entry name" value="Vaccinia Virus protein VP39"/>
    <property type="match status" value="1"/>
</dbReference>
<feature type="domain" description="Tellurite resistance methyltransferase TehB-like" evidence="1">
    <location>
        <begin position="35"/>
        <end position="78"/>
    </location>
</feature>
<keyword evidence="3" id="KW-1185">Reference proteome</keyword>
<proteinExistence type="predicted"/>
<dbReference type="Proteomes" id="UP000196573">
    <property type="component" value="Unassembled WGS sequence"/>
</dbReference>
<organism evidence="2 3">
    <name type="scientific">Parendozoicomonas haliclonae</name>
    <dbReference type="NCBI Taxonomy" id="1960125"/>
    <lineage>
        <taxon>Bacteria</taxon>
        <taxon>Pseudomonadati</taxon>
        <taxon>Pseudomonadota</taxon>
        <taxon>Gammaproteobacteria</taxon>
        <taxon>Oceanospirillales</taxon>
        <taxon>Endozoicomonadaceae</taxon>
        <taxon>Parendozoicomonas</taxon>
    </lineage>
</organism>
<dbReference type="OrthoDB" id="7348755at2"/>